<dbReference type="GO" id="GO:0005737">
    <property type="term" value="C:cytoplasm"/>
    <property type="evidence" value="ECO:0007669"/>
    <property type="project" value="UniProtKB-SubCell"/>
</dbReference>
<dbReference type="HAMAP" id="MF_00050">
    <property type="entry name" value="EF_Ts"/>
    <property type="match status" value="1"/>
</dbReference>
<feature type="domain" description="Translation elongation factor EFTs/EF1B dimerisation" evidence="6">
    <location>
        <begin position="73"/>
        <end position="276"/>
    </location>
</feature>
<dbReference type="PANTHER" id="PTHR11741">
    <property type="entry name" value="ELONGATION FACTOR TS"/>
    <property type="match status" value="1"/>
</dbReference>
<comment type="function">
    <text evidence="5">Associates with the EF-Tu.GDP complex and induces the exchange of GDP to GTP. It remains bound to the aminoacyl-tRNA.EF-Tu.GTP complex up to the GTP hydrolysis stage on the ribosome.</text>
</comment>
<evidence type="ECO:0000256" key="4">
    <source>
        <dbReference type="ARBA" id="ARBA00022917"/>
    </source>
</evidence>
<comment type="subcellular location">
    <subcellularLocation>
        <location evidence="5">Cytoplasm</location>
    </subcellularLocation>
</comment>
<proteinExistence type="inferred from homology"/>
<dbReference type="InterPro" id="IPR001816">
    <property type="entry name" value="Transl_elong_EFTs/EF1B"/>
</dbReference>
<dbReference type="InterPro" id="IPR014039">
    <property type="entry name" value="Transl_elong_EFTs/EF1B_dimer"/>
</dbReference>
<comment type="caution">
    <text evidence="5">Lacks conserved residue(s) required for the propagation of feature annotation.</text>
</comment>
<dbReference type="Gene3D" id="1.10.8.10">
    <property type="entry name" value="DNA helicase RuvA subunit, C-terminal domain"/>
    <property type="match status" value="1"/>
</dbReference>
<evidence type="ECO:0000256" key="1">
    <source>
        <dbReference type="ARBA" id="ARBA00005532"/>
    </source>
</evidence>
<dbReference type="InterPro" id="IPR036402">
    <property type="entry name" value="EF-Ts_dimer_sf"/>
</dbReference>
<evidence type="ECO:0000313" key="8">
    <source>
        <dbReference type="Proteomes" id="UP000319976"/>
    </source>
</evidence>
<keyword evidence="4 5" id="KW-0648">Protein biosynthesis</keyword>
<evidence type="ECO:0000256" key="5">
    <source>
        <dbReference type="HAMAP-Rule" id="MF_00050"/>
    </source>
</evidence>
<comment type="similarity">
    <text evidence="1 5">Belongs to the EF-Ts family.</text>
</comment>
<name>A0A517T4B7_9PLAN</name>
<dbReference type="Pfam" id="PF00889">
    <property type="entry name" value="EF_TS"/>
    <property type="match status" value="1"/>
</dbReference>
<evidence type="ECO:0000256" key="2">
    <source>
        <dbReference type="ARBA" id="ARBA00016956"/>
    </source>
</evidence>
<dbReference type="RefSeq" id="WP_145259367.1">
    <property type="nucleotide sequence ID" value="NZ_CP036316.1"/>
</dbReference>
<dbReference type="FunFam" id="1.10.8.10:FF:000001">
    <property type="entry name" value="Elongation factor Ts"/>
    <property type="match status" value="1"/>
</dbReference>
<dbReference type="GO" id="GO:0003746">
    <property type="term" value="F:translation elongation factor activity"/>
    <property type="evidence" value="ECO:0007669"/>
    <property type="project" value="UniProtKB-UniRule"/>
</dbReference>
<keyword evidence="8" id="KW-1185">Reference proteome</keyword>
<dbReference type="Proteomes" id="UP000319976">
    <property type="component" value="Chromosome"/>
</dbReference>
<evidence type="ECO:0000256" key="3">
    <source>
        <dbReference type="ARBA" id="ARBA00022768"/>
    </source>
</evidence>
<protein>
    <recommendedName>
        <fullName evidence="2 5">Elongation factor Ts</fullName>
        <shortName evidence="5">EF-Ts</shortName>
    </recommendedName>
</protein>
<organism evidence="7 8">
    <name type="scientific">Calycomorphotria hydatis</name>
    <dbReference type="NCBI Taxonomy" id="2528027"/>
    <lineage>
        <taxon>Bacteria</taxon>
        <taxon>Pseudomonadati</taxon>
        <taxon>Planctomycetota</taxon>
        <taxon>Planctomycetia</taxon>
        <taxon>Planctomycetales</taxon>
        <taxon>Planctomycetaceae</taxon>
        <taxon>Calycomorphotria</taxon>
    </lineage>
</organism>
<dbReference type="CDD" id="cd14275">
    <property type="entry name" value="UBA_EF-Ts"/>
    <property type="match status" value="1"/>
</dbReference>
<dbReference type="SUPFAM" id="SSF46934">
    <property type="entry name" value="UBA-like"/>
    <property type="match status" value="1"/>
</dbReference>
<dbReference type="KEGG" id="chya:V22_04360"/>
<evidence type="ECO:0000259" key="6">
    <source>
        <dbReference type="Pfam" id="PF00889"/>
    </source>
</evidence>
<accession>A0A517T4B7</accession>
<dbReference type="Gene3D" id="3.30.479.20">
    <property type="entry name" value="Elongation factor Ts, dimerisation domain"/>
    <property type="match status" value="2"/>
</dbReference>
<dbReference type="Gene3D" id="1.10.286.20">
    <property type="match status" value="1"/>
</dbReference>
<evidence type="ECO:0000313" key="7">
    <source>
        <dbReference type="EMBL" id="QDT63218.1"/>
    </source>
</evidence>
<keyword evidence="5" id="KW-0963">Cytoplasm</keyword>
<dbReference type="OrthoDB" id="9808348at2"/>
<dbReference type="SUPFAM" id="SSF54713">
    <property type="entry name" value="Elongation factor Ts (EF-Ts), dimerisation domain"/>
    <property type="match status" value="1"/>
</dbReference>
<dbReference type="AlphaFoldDB" id="A0A517T4B7"/>
<dbReference type="NCBIfam" id="TIGR00116">
    <property type="entry name" value="tsf"/>
    <property type="match status" value="1"/>
</dbReference>
<dbReference type="EMBL" id="CP036316">
    <property type="protein sequence ID" value="QDT63218.1"/>
    <property type="molecule type" value="Genomic_DNA"/>
</dbReference>
<keyword evidence="3 5" id="KW-0251">Elongation factor</keyword>
<dbReference type="PANTHER" id="PTHR11741:SF0">
    <property type="entry name" value="ELONGATION FACTOR TS, MITOCHONDRIAL"/>
    <property type="match status" value="1"/>
</dbReference>
<sequence>MAAITAADVKALRDRTDMPMMDCKKALAASDGDQEKAIEWLRERSKGKLEERAANVTAEGRIFQYVADDCSAAAMVEIQCESEPVSKSPDFIGFGEMALKQLVDGEGASTSEELLAQKPEGSDKTLAEIFEEMTGKIREKMVVSNVSKMDGPVAGYVHHNYKTGVLFQAEGDSADEEVMRGVAMHIAAMKPTAANAEDLPTEEVEAERKKLVDEAKATGKPDNIIDKIVDGRMKAYYVEAGVLAFQPYAKDDSKTVSQALAEKGLKAKSFALWLIGS</sequence>
<reference evidence="7 8" key="1">
    <citation type="submission" date="2019-02" db="EMBL/GenBank/DDBJ databases">
        <title>Deep-cultivation of Planctomycetes and their phenomic and genomic characterization uncovers novel biology.</title>
        <authorList>
            <person name="Wiegand S."/>
            <person name="Jogler M."/>
            <person name="Boedeker C."/>
            <person name="Pinto D."/>
            <person name="Vollmers J."/>
            <person name="Rivas-Marin E."/>
            <person name="Kohn T."/>
            <person name="Peeters S.H."/>
            <person name="Heuer A."/>
            <person name="Rast P."/>
            <person name="Oberbeckmann S."/>
            <person name="Bunk B."/>
            <person name="Jeske O."/>
            <person name="Meyerdierks A."/>
            <person name="Storesund J.E."/>
            <person name="Kallscheuer N."/>
            <person name="Luecker S."/>
            <person name="Lage O.M."/>
            <person name="Pohl T."/>
            <person name="Merkel B.J."/>
            <person name="Hornburger P."/>
            <person name="Mueller R.-W."/>
            <person name="Bruemmer F."/>
            <person name="Labrenz M."/>
            <person name="Spormann A.M."/>
            <person name="Op den Camp H."/>
            <person name="Overmann J."/>
            <person name="Amann R."/>
            <person name="Jetten M.S.M."/>
            <person name="Mascher T."/>
            <person name="Medema M.H."/>
            <person name="Devos D.P."/>
            <person name="Kaster A.-K."/>
            <person name="Ovreas L."/>
            <person name="Rohde M."/>
            <person name="Galperin M.Y."/>
            <person name="Jogler C."/>
        </authorList>
    </citation>
    <scope>NUCLEOTIDE SEQUENCE [LARGE SCALE GENOMIC DNA]</scope>
    <source>
        <strain evidence="7 8">V22</strain>
    </source>
</reference>
<dbReference type="InterPro" id="IPR009060">
    <property type="entry name" value="UBA-like_sf"/>
</dbReference>
<gene>
    <name evidence="5 7" type="primary">tsf</name>
    <name evidence="7" type="ORF">V22_04360</name>
</gene>